<feature type="site" description="Important for beta-aspartyl-AMP intermediate formation" evidence="10">
    <location>
        <position position="360"/>
    </location>
</feature>
<dbReference type="GO" id="GO:0005829">
    <property type="term" value="C:cytosol"/>
    <property type="evidence" value="ECO:0007669"/>
    <property type="project" value="TreeGrafter"/>
</dbReference>
<keyword evidence="5 9" id="KW-0067">ATP-binding</keyword>
<dbReference type="PIRSF" id="PIRSF001589">
    <property type="entry name" value="Asn_synthetase_glu-h"/>
    <property type="match status" value="1"/>
</dbReference>
<dbReference type="CDD" id="cd00712">
    <property type="entry name" value="AsnB"/>
    <property type="match status" value="1"/>
</dbReference>
<organism evidence="12 13">
    <name type="scientific">Xanthocytophaga flava</name>
    <dbReference type="NCBI Taxonomy" id="3048013"/>
    <lineage>
        <taxon>Bacteria</taxon>
        <taxon>Pseudomonadati</taxon>
        <taxon>Bacteroidota</taxon>
        <taxon>Cytophagia</taxon>
        <taxon>Cytophagales</taxon>
        <taxon>Rhodocytophagaceae</taxon>
        <taxon>Xanthocytophaga</taxon>
    </lineage>
</organism>
<dbReference type="InterPro" id="IPR029055">
    <property type="entry name" value="Ntn_hydrolases_N"/>
</dbReference>
<reference evidence="12" key="1">
    <citation type="submission" date="2023-05" db="EMBL/GenBank/DDBJ databases">
        <authorList>
            <person name="Zhang X."/>
        </authorList>
    </citation>
    <scope>NUCLEOTIDE SEQUENCE</scope>
    <source>
        <strain evidence="12">YF14B1</strain>
    </source>
</reference>
<dbReference type="InterPro" id="IPR033738">
    <property type="entry name" value="AsnB_N"/>
</dbReference>
<evidence type="ECO:0000256" key="9">
    <source>
        <dbReference type="PIRSR" id="PIRSR001589-2"/>
    </source>
</evidence>
<evidence type="ECO:0000256" key="8">
    <source>
        <dbReference type="PIRSR" id="PIRSR001589-1"/>
    </source>
</evidence>
<proteinExistence type="inferred from homology"/>
<evidence type="ECO:0000256" key="1">
    <source>
        <dbReference type="ARBA" id="ARBA00005187"/>
    </source>
</evidence>
<evidence type="ECO:0000259" key="11">
    <source>
        <dbReference type="PROSITE" id="PS51278"/>
    </source>
</evidence>
<dbReference type="SUPFAM" id="SSF56235">
    <property type="entry name" value="N-terminal nucleophile aminohydrolases (Ntn hydrolases)"/>
    <property type="match status" value="1"/>
</dbReference>
<dbReference type="GO" id="GO:0004066">
    <property type="term" value="F:asparagine synthase (glutamine-hydrolyzing) activity"/>
    <property type="evidence" value="ECO:0007669"/>
    <property type="project" value="UniProtKB-EC"/>
</dbReference>
<dbReference type="EC" id="6.3.5.4" evidence="3"/>
<evidence type="ECO:0000256" key="3">
    <source>
        <dbReference type="ARBA" id="ARBA00012737"/>
    </source>
</evidence>
<keyword evidence="4 9" id="KW-0547">Nucleotide-binding</keyword>
<comment type="pathway">
    <text evidence="1">Amino-acid biosynthesis; L-asparagine biosynthesis; L-asparagine from L-aspartate (L-Gln route): step 1/1.</text>
</comment>
<dbReference type="Gene3D" id="3.40.50.620">
    <property type="entry name" value="HUPs"/>
    <property type="match status" value="2"/>
</dbReference>
<keyword evidence="8" id="KW-0028">Amino-acid biosynthesis</keyword>
<evidence type="ECO:0000256" key="5">
    <source>
        <dbReference type="ARBA" id="ARBA00022840"/>
    </source>
</evidence>
<evidence type="ECO:0000313" key="13">
    <source>
        <dbReference type="Proteomes" id="UP001241110"/>
    </source>
</evidence>
<feature type="binding site" evidence="9">
    <location>
        <position position="285"/>
    </location>
    <ligand>
        <name>ATP</name>
        <dbReference type="ChEBI" id="CHEBI:30616"/>
    </ligand>
</feature>
<dbReference type="PANTHER" id="PTHR43284:SF1">
    <property type="entry name" value="ASPARAGINE SYNTHETASE"/>
    <property type="match status" value="1"/>
</dbReference>
<dbReference type="AlphaFoldDB" id="A0AAE3QX34"/>
<dbReference type="PANTHER" id="PTHR43284">
    <property type="entry name" value="ASPARAGINE SYNTHETASE (GLUTAMINE-HYDROLYZING)"/>
    <property type="match status" value="1"/>
</dbReference>
<evidence type="ECO:0000256" key="7">
    <source>
        <dbReference type="ARBA" id="ARBA00048741"/>
    </source>
</evidence>
<dbReference type="InterPro" id="IPR017932">
    <property type="entry name" value="GATase_2_dom"/>
</dbReference>
<keyword evidence="12" id="KW-0436">Ligase</keyword>
<dbReference type="SUPFAM" id="SSF52402">
    <property type="entry name" value="Adenine nucleotide alpha hydrolases-like"/>
    <property type="match status" value="1"/>
</dbReference>
<dbReference type="NCBIfam" id="TIGR01536">
    <property type="entry name" value="asn_synth_AEB"/>
    <property type="match status" value="1"/>
</dbReference>
<accession>A0AAE3QX34</accession>
<dbReference type="PROSITE" id="PS51278">
    <property type="entry name" value="GATASE_TYPE_2"/>
    <property type="match status" value="1"/>
</dbReference>
<comment type="similarity">
    <text evidence="2">Belongs to the asparagine synthetase family.</text>
</comment>
<dbReference type="InterPro" id="IPR001962">
    <property type="entry name" value="Asn_synthase"/>
</dbReference>
<dbReference type="InterPro" id="IPR014729">
    <property type="entry name" value="Rossmann-like_a/b/a_fold"/>
</dbReference>
<dbReference type="CDD" id="cd01991">
    <property type="entry name" value="Asn_synthase_B_C"/>
    <property type="match status" value="1"/>
</dbReference>
<evidence type="ECO:0000313" key="12">
    <source>
        <dbReference type="EMBL" id="MDJ1484359.1"/>
    </source>
</evidence>
<dbReference type="Pfam" id="PF00733">
    <property type="entry name" value="Asn_synthase"/>
    <property type="match status" value="1"/>
</dbReference>
<dbReference type="InterPro" id="IPR051786">
    <property type="entry name" value="ASN_synthetase/amidase"/>
</dbReference>
<dbReference type="GO" id="GO:0006529">
    <property type="term" value="P:asparagine biosynthetic process"/>
    <property type="evidence" value="ECO:0007669"/>
    <property type="project" value="UniProtKB-KW"/>
</dbReference>
<name>A0AAE3QX34_9BACT</name>
<evidence type="ECO:0000256" key="2">
    <source>
        <dbReference type="ARBA" id="ARBA00005752"/>
    </source>
</evidence>
<dbReference type="Pfam" id="PF13537">
    <property type="entry name" value="GATase_7"/>
    <property type="match status" value="1"/>
</dbReference>
<evidence type="ECO:0000256" key="4">
    <source>
        <dbReference type="ARBA" id="ARBA00022741"/>
    </source>
</evidence>
<evidence type="ECO:0000256" key="6">
    <source>
        <dbReference type="ARBA" id="ARBA00022962"/>
    </source>
</evidence>
<sequence>MCGITGFYSTQQDFSEHDLREMTAAIRHRGPNAEGHFLDEICGLGHRRLSILDLSEGANQPFYSNNDRFVIVYNGEVYNYKEVANQYGITPHTTSDTEIILEAFVKDGIHCVNYFNGMFAFAVYDKHKKELWLCRDRLGIKPLFYYWDGSKLAFASELKSLLTLPISKTLNKPAIAEFLHRGFIPAPYTIYQNIYKLSPGSWLKISGTVLEEQKYWKITENIGKEIISDERQAMERVEELLLSSVKYQLISDVPTGVFLSGGVDSSTVAALTARQLSHPINTFSIGFKESRHNEAPYAREVAEHLHTNHHEFIVSVQDAKDLVETMLDIYDEPYADSSAIPTMLVSQMASKYVGVVLTGEGGDELFHGYGMYQWADRLSQGWLKLLRKPLASLLAVGKEARYQKAAELLEYFSEDDISSHIFCKEQGYFSYPDLKKLVGEPWVNGKGFLSKSSLPPIVEKRLLTASETQSLFDMVMYLPDDLLTKVDRASMQYGLEARVPLLDHRLVELALNISPELKNHGGTTKYILKQILYKYLPSELFNRPKQGFSIPLYDWLLTDLRYLIDTYLSDDVIERHGYVNKEMVSTMKKEFFAGKKYVYNRLWTLIILHRWLEKNT</sequence>
<feature type="active site" description="For GATase activity" evidence="8">
    <location>
        <position position="2"/>
    </location>
</feature>
<dbReference type="InterPro" id="IPR006426">
    <property type="entry name" value="Asn_synth_AEB"/>
</dbReference>
<dbReference type="Proteomes" id="UP001241110">
    <property type="component" value="Unassembled WGS sequence"/>
</dbReference>
<comment type="catalytic activity">
    <reaction evidence="7">
        <text>L-aspartate + L-glutamine + ATP + H2O = L-asparagine + L-glutamate + AMP + diphosphate + H(+)</text>
        <dbReference type="Rhea" id="RHEA:12228"/>
        <dbReference type="ChEBI" id="CHEBI:15377"/>
        <dbReference type="ChEBI" id="CHEBI:15378"/>
        <dbReference type="ChEBI" id="CHEBI:29985"/>
        <dbReference type="ChEBI" id="CHEBI:29991"/>
        <dbReference type="ChEBI" id="CHEBI:30616"/>
        <dbReference type="ChEBI" id="CHEBI:33019"/>
        <dbReference type="ChEBI" id="CHEBI:58048"/>
        <dbReference type="ChEBI" id="CHEBI:58359"/>
        <dbReference type="ChEBI" id="CHEBI:456215"/>
        <dbReference type="EC" id="6.3.5.4"/>
    </reaction>
</comment>
<evidence type="ECO:0000256" key="10">
    <source>
        <dbReference type="PIRSR" id="PIRSR001589-3"/>
    </source>
</evidence>
<dbReference type="EMBL" id="JASJOS010000014">
    <property type="protein sequence ID" value="MDJ1484359.1"/>
    <property type="molecule type" value="Genomic_DNA"/>
</dbReference>
<keyword evidence="8" id="KW-0061">Asparagine biosynthesis</keyword>
<dbReference type="Gene3D" id="3.60.20.10">
    <property type="entry name" value="Glutamine Phosphoribosylpyrophosphate, subunit 1, domain 1"/>
    <property type="match status" value="1"/>
</dbReference>
<protein>
    <recommendedName>
        <fullName evidence="3">asparagine synthase (glutamine-hydrolyzing)</fullName>
        <ecNumber evidence="3">6.3.5.4</ecNumber>
    </recommendedName>
</protein>
<feature type="domain" description="Glutamine amidotransferase type-2" evidence="11">
    <location>
        <begin position="2"/>
        <end position="208"/>
    </location>
</feature>
<keyword evidence="6 8" id="KW-0315">Glutamine amidotransferase</keyword>
<dbReference type="GO" id="GO:0005524">
    <property type="term" value="F:ATP binding"/>
    <property type="evidence" value="ECO:0007669"/>
    <property type="project" value="UniProtKB-KW"/>
</dbReference>
<comment type="caution">
    <text evidence="12">The sequence shown here is derived from an EMBL/GenBank/DDBJ whole genome shotgun (WGS) entry which is preliminary data.</text>
</comment>
<feature type="binding site" evidence="9">
    <location>
        <position position="96"/>
    </location>
    <ligand>
        <name>L-glutamine</name>
        <dbReference type="ChEBI" id="CHEBI:58359"/>
    </ligand>
</feature>
<gene>
    <name evidence="12" type="primary">asnB</name>
    <name evidence="12" type="ORF">QNI16_27930</name>
</gene>
<dbReference type="RefSeq" id="WP_313985544.1">
    <property type="nucleotide sequence ID" value="NZ_JASJOS010000014.1"/>
</dbReference>